<evidence type="ECO:0000256" key="3">
    <source>
        <dbReference type="SAM" id="SignalP"/>
    </source>
</evidence>
<dbReference type="PROSITE" id="PS50005">
    <property type="entry name" value="TPR"/>
    <property type="match status" value="1"/>
</dbReference>
<accession>A0A1W2CVM5</accession>
<sequence length="721" mass="80515">MQIQFFPKLLLPVILVLLSCSTTVMAQGGRPSPEQIRQALEAAKKLKARGLKGDDPEAMAEEAKKILKPMMKTVMSIPRQATASKNFQKITLTSIQRKKLKGEDLKKYIQGLNTELLTKMNSNSRKLVQEILSDAKVSPNLFDLGMTAYLNGELQEGAFLAGTALTADIGNDLNTNSYAAMLINANAAAQAMPICRGLVSQYPEHALILNNLAQAFMGIGERDSAMVYLRKCLKQQPAHPQANNSAAQIFKQQGQKEKALEFAKKSVEAGLNDGAMEIIDELDKSRTAYDFLAKPKDLPDYFNLYKIKKPMHQKRVEDEQLVKAERAAFRAEIDRMRGVLSEIIAREQELGTKQLNDRIQNLQKRLSAGEQISVNVGNPWFEKAAKIFTNKYIQQDVLLAMMKEEERFNNHIEDLEKEYDINETKIYQDYAEKKAQYKCDGEGTSFGCVNIERLTKEECKAINGLRDRFLVACATAAEAYDEKQLHWAAERFCFQSKWGYLVGPNEHLGNVNYYKYADEYLKNISKIMTNYKSKGPACASLEQQLKTMSFADIMAPRCPVNLTVEIGLLNIKANCKETTTTIKGPVGTWAEKLRLQQKENYALGQSTFAVIYVIKEFKKELMKPLENAVRIKAGVKAEITVQGFITSSKNNTWDAGSKLMGSASGWAFDTISGVGESIEGSGEVSWSYQAGWNGAVKGLNGIFSTPSQPLPEYQYSPSGKK</sequence>
<proteinExistence type="predicted"/>
<feature type="chain" id="PRO_5012732348" evidence="3">
    <location>
        <begin position="27"/>
        <end position="721"/>
    </location>
</feature>
<dbReference type="Gene3D" id="1.25.40.10">
    <property type="entry name" value="Tetratricopeptide repeat domain"/>
    <property type="match status" value="1"/>
</dbReference>
<feature type="coiled-coil region" evidence="2">
    <location>
        <begin position="398"/>
        <end position="425"/>
    </location>
</feature>
<dbReference type="AlphaFoldDB" id="A0A1W2CVM5"/>
<evidence type="ECO:0000313" key="4">
    <source>
        <dbReference type="EMBL" id="SMC89269.1"/>
    </source>
</evidence>
<feature type="coiled-coil region" evidence="2">
    <location>
        <begin position="345"/>
        <end position="372"/>
    </location>
</feature>
<evidence type="ECO:0000313" key="5">
    <source>
        <dbReference type="Proteomes" id="UP000192756"/>
    </source>
</evidence>
<dbReference type="EMBL" id="FWXT01000002">
    <property type="protein sequence ID" value="SMC89269.1"/>
    <property type="molecule type" value="Genomic_DNA"/>
</dbReference>
<dbReference type="SUPFAM" id="SSF48452">
    <property type="entry name" value="TPR-like"/>
    <property type="match status" value="1"/>
</dbReference>
<feature type="repeat" description="TPR" evidence="1">
    <location>
        <begin position="206"/>
        <end position="239"/>
    </location>
</feature>
<reference evidence="5" key="1">
    <citation type="submission" date="2017-04" db="EMBL/GenBank/DDBJ databases">
        <authorList>
            <person name="Varghese N."/>
            <person name="Submissions S."/>
        </authorList>
    </citation>
    <scope>NUCLEOTIDE SEQUENCE [LARGE SCALE GENOMIC DNA]</scope>
    <source>
        <strain evidence="5">DSM 12126</strain>
    </source>
</reference>
<evidence type="ECO:0000256" key="1">
    <source>
        <dbReference type="PROSITE-ProRule" id="PRU00339"/>
    </source>
</evidence>
<evidence type="ECO:0000256" key="2">
    <source>
        <dbReference type="SAM" id="Coils"/>
    </source>
</evidence>
<keyword evidence="2" id="KW-0175">Coiled coil</keyword>
<name>A0A1W2CVM5_9SPHI</name>
<protein>
    <submittedName>
        <fullName evidence="4">Tetratricopeptide repeat-containing protein</fullName>
    </submittedName>
</protein>
<dbReference type="RefSeq" id="WP_144008969.1">
    <property type="nucleotide sequence ID" value="NZ_FWXT01000002.1"/>
</dbReference>
<keyword evidence="3" id="KW-0732">Signal</keyword>
<dbReference type="OrthoDB" id="830842at2"/>
<feature type="signal peptide" evidence="3">
    <location>
        <begin position="1"/>
        <end position="26"/>
    </location>
</feature>
<dbReference type="Pfam" id="PF13181">
    <property type="entry name" value="TPR_8"/>
    <property type="match status" value="2"/>
</dbReference>
<dbReference type="InterPro" id="IPR019734">
    <property type="entry name" value="TPR_rpt"/>
</dbReference>
<keyword evidence="5" id="KW-1185">Reference proteome</keyword>
<dbReference type="SMART" id="SM00028">
    <property type="entry name" value="TPR"/>
    <property type="match status" value="2"/>
</dbReference>
<keyword evidence="1" id="KW-0802">TPR repeat</keyword>
<dbReference type="Proteomes" id="UP000192756">
    <property type="component" value="Unassembled WGS sequence"/>
</dbReference>
<gene>
    <name evidence="4" type="ORF">SAMN04488524_3302</name>
</gene>
<organism evidence="4 5">
    <name type="scientific">Pedobacter africanus</name>
    <dbReference type="NCBI Taxonomy" id="151894"/>
    <lineage>
        <taxon>Bacteria</taxon>
        <taxon>Pseudomonadati</taxon>
        <taxon>Bacteroidota</taxon>
        <taxon>Sphingobacteriia</taxon>
        <taxon>Sphingobacteriales</taxon>
        <taxon>Sphingobacteriaceae</taxon>
        <taxon>Pedobacter</taxon>
    </lineage>
</organism>
<dbReference type="InterPro" id="IPR011990">
    <property type="entry name" value="TPR-like_helical_dom_sf"/>
</dbReference>
<dbReference type="STRING" id="151894.SAMN04488524_3302"/>